<keyword evidence="4" id="KW-1185">Reference proteome</keyword>
<evidence type="ECO:0000313" key="3">
    <source>
        <dbReference type="EMBL" id="NBC67445.1"/>
    </source>
</evidence>
<dbReference type="Gene3D" id="2.160.20.10">
    <property type="entry name" value="Single-stranded right-handed beta-helix, Pectin lyase-like"/>
    <property type="match status" value="2"/>
</dbReference>
<sequence>MTASGLNVNPKPAAAADELPSFRASTDYSGTQGEHNWRYQYRLFDAGDYQDLPVFAGNNWWKANNNWDFGKLTPGGVTSGSKADTARTFVAPESGSVTVSAAGTVTIHKDTYDGARLKVMKNEEQIWPDGGEWAPLNANQTIDFPALNVQVAKGDRIYFVADSGASHINGYDDMAWDPVVTYTQIIETIAPAQVTLDQHELHPPIGESATLTATIAPAEATNKNVYWTTSNPEIATVSGGVVKAVGPGTATITVTTADGGIADQATVIVDTGGIVSVYKASTGFSGVQGDGNWRYQYRAFDAEDFKDLPVFAGGSWWKSTNNWELGQMWEDGVTPGNQADTSRTFVAPDRGSAKIGAASPITIHKDTYGGARLKVMKNDEQIWPENGEWAELKSGGTIDFPSVPISVLKGDRIYFVANAGADHANGFDNLAWNPTVSYTEVLDSVSPTGVTLDRHELQPGIGESVTLHAELAPADATNPNLYWASSDPNVASVKNGVVTVIGPGTATITVTAADGGATDQAVVSVEGEGAVTRQEMIFMLAQALKVPSAPYQGIFGDVPADDTYANVLQGAYDNGIIDSHLIDSGRLRPDAPLTREETASLVLNGYDYAMPQDAPPGDIETLTDKSAISDWAVKYVQADVRLGVLYGNDPSYPAAFEPQGQFSRSEAQAIVGRLLASMDLQSMIANAVSQGKTRLVIPPNTYRIGMRGDATLIPITNAHNLEIVADGVTVVATKLTRALSVTDSSDVTIEGMTINYDPLPFTQGKVTAIAPDLSYIDVELSAGYPRQLFDRLTVYDPETKFQKHGIDFLWGTKSAWNADGTIRVSLAKVGDNVAIGDPVTLSGGQESGGIPHGISVGGSSGIVFKHVTLNTAPGMGYLEAGSEGGTVLDDFKLIPGPPPPGGTEKPLLTSVWDGLQFKTSHKGPIVENSVIQSAGDDSFSIQNGDIGVLKSAGDELVIALRDGSQTLHPGDRLKRFNTSPEAIVVSGEPVNLADAGVDPAIVDKIKTAADWTPFKFGDNVYYRIKLDRTSPFKAEDFIYTPDRMGNGFVFRNNQVYSPGRGMLLKAGDGLIENNVFRGGDKAIIVSSEGVTDTHSGAGSNLTIRNNTIIDTGYHHPMPWSEQAGAIAFSSENIKSAKAFENIVIANNTFDGVRGLNLNLTNVKNAKVTGNKFLHTHLVDPGTNGADKGIDPASVVWVRNAEDVAFSGNTIDAMGPFSDIAVNVQQPASGIAGLPDGVAVLHAKAGAPAAPAKPVLSSNSGYANGLKDGNYTVTMNLWYGNNGSVFKLFENGALIRTQTLNAASPAAQQASFDVKGKKNGTYTYTALLTNAYGSTTSAPLVVTITDAAPGAPVLAQDNWDGDGSYKVTMNLWWGTNATEYRLYENGVLIDTQPLAASTPAAQSAVTAIAGRAPGVYEYRCELVNAAGSTSSQKLTVIVKN</sequence>
<protein>
    <recommendedName>
        <fullName evidence="2">SLH domain-containing protein</fullName>
    </recommendedName>
</protein>
<gene>
    <name evidence="3" type="ORF">GT003_00365</name>
</gene>
<accession>A0A7X4YJC4</accession>
<dbReference type="SUPFAM" id="SSF81296">
    <property type="entry name" value="E set domains"/>
    <property type="match status" value="2"/>
</dbReference>
<dbReference type="InterPro" id="IPR003343">
    <property type="entry name" value="Big_2"/>
</dbReference>
<dbReference type="InterPro" id="IPR006626">
    <property type="entry name" value="PbH1"/>
</dbReference>
<dbReference type="GO" id="GO:0004568">
    <property type="term" value="F:chitinase activity"/>
    <property type="evidence" value="ECO:0007669"/>
    <property type="project" value="InterPro"/>
</dbReference>
<feature type="domain" description="SLH" evidence="2">
    <location>
        <begin position="619"/>
        <end position="685"/>
    </location>
</feature>
<dbReference type="Gene3D" id="2.60.40.10">
    <property type="entry name" value="Immunoglobulins"/>
    <property type="match status" value="2"/>
</dbReference>
<evidence type="ECO:0000256" key="1">
    <source>
        <dbReference type="SAM" id="MobiDB-lite"/>
    </source>
</evidence>
<evidence type="ECO:0000259" key="2">
    <source>
        <dbReference type="PROSITE" id="PS51272"/>
    </source>
</evidence>
<feature type="region of interest" description="Disordered" evidence="1">
    <location>
        <begin position="1"/>
        <end position="20"/>
    </location>
</feature>
<name>A0A7X4YJC4_9BACL</name>
<dbReference type="InterPro" id="IPR013783">
    <property type="entry name" value="Ig-like_fold"/>
</dbReference>
<dbReference type="InterPro" id="IPR013540">
    <property type="entry name" value="ChitinaseA_N"/>
</dbReference>
<dbReference type="EMBL" id="JAAAMU010000001">
    <property type="protein sequence ID" value="NBC67445.1"/>
    <property type="molecule type" value="Genomic_DNA"/>
</dbReference>
<dbReference type="InterPro" id="IPR012334">
    <property type="entry name" value="Pectin_lyas_fold"/>
</dbReference>
<dbReference type="Pfam" id="PF02368">
    <property type="entry name" value="Big_2"/>
    <property type="match status" value="2"/>
</dbReference>
<dbReference type="InterPro" id="IPR001119">
    <property type="entry name" value="SLH_dom"/>
</dbReference>
<reference evidence="3 4" key="1">
    <citation type="submission" date="2020-01" db="EMBL/GenBank/DDBJ databases">
        <title>Paenibacillus soybeanensis sp. nov. isolated from the nodules of soybean (Glycine max(L.) Merr).</title>
        <authorList>
            <person name="Wang H."/>
        </authorList>
    </citation>
    <scope>NUCLEOTIDE SEQUENCE [LARGE SCALE GENOMIC DNA]</scope>
    <source>
        <strain evidence="3 4">DSM 23054</strain>
    </source>
</reference>
<comment type="caution">
    <text evidence="3">The sequence shown here is derived from an EMBL/GenBank/DDBJ whole genome shotgun (WGS) entry which is preliminary data.</text>
</comment>
<evidence type="ECO:0000313" key="4">
    <source>
        <dbReference type="Proteomes" id="UP000558113"/>
    </source>
</evidence>
<dbReference type="InterPro" id="IPR008964">
    <property type="entry name" value="Invasin/intimin_cell_adhesion"/>
</dbReference>
<dbReference type="GO" id="GO:0006032">
    <property type="term" value="P:chitin catabolic process"/>
    <property type="evidence" value="ECO:0007669"/>
    <property type="project" value="InterPro"/>
</dbReference>
<dbReference type="SUPFAM" id="SSF49373">
    <property type="entry name" value="Invasin/intimin cell-adhesion fragments"/>
    <property type="match status" value="2"/>
</dbReference>
<dbReference type="Gene3D" id="2.60.40.1080">
    <property type="match status" value="2"/>
</dbReference>
<dbReference type="RefSeq" id="WP_161693245.1">
    <property type="nucleotide sequence ID" value="NZ_JAAAMU010000001.1"/>
</dbReference>
<dbReference type="Pfam" id="PF08329">
    <property type="entry name" value="ChitinaseA_N"/>
    <property type="match status" value="1"/>
</dbReference>
<dbReference type="SMART" id="SM00710">
    <property type="entry name" value="PbH1"/>
    <property type="match status" value="7"/>
</dbReference>
<feature type="domain" description="SLH" evidence="2">
    <location>
        <begin position="551"/>
        <end position="616"/>
    </location>
</feature>
<dbReference type="OrthoDB" id="9801679at2"/>
<organism evidence="3 4">
    <name type="scientific">Paenibacillus sacheonensis</name>
    <dbReference type="NCBI Taxonomy" id="742054"/>
    <lineage>
        <taxon>Bacteria</taxon>
        <taxon>Bacillati</taxon>
        <taxon>Bacillota</taxon>
        <taxon>Bacilli</taxon>
        <taxon>Bacillales</taxon>
        <taxon>Paenibacillaceae</taxon>
        <taxon>Paenibacillus</taxon>
    </lineage>
</organism>
<dbReference type="SUPFAM" id="SSF51126">
    <property type="entry name" value="Pectin lyase-like"/>
    <property type="match status" value="1"/>
</dbReference>
<dbReference type="SMART" id="SM00635">
    <property type="entry name" value="BID_2"/>
    <property type="match status" value="2"/>
</dbReference>
<dbReference type="InterPro" id="IPR014756">
    <property type="entry name" value="Ig_E-set"/>
</dbReference>
<dbReference type="PROSITE" id="PS51272">
    <property type="entry name" value="SLH"/>
    <property type="match status" value="2"/>
</dbReference>
<proteinExistence type="predicted"/>
<dbReference type="InterPro" id="IPR011050">
    <property type="entry name" value="Pectin_lyase_fold/virulence"/>
</dbReference>
<dbReference type="Proteomes" id="UP000558113">
    <property type="component" value="Unassembled WGS sequence"/>
</dbReference>